<evidence type="ECO:0000256" key="6">
    <source>
        <dbReference type="PIRSR" id="PIRSR001365-1"/>
    </source>
</evidence>
<keyword evidence="3 5" id="KW-0456">Lyase</keyword>
<dbReference type="AlphaFoldDB" id="A0A1H7VWL4"/>
<dbReference type="Proteomes" id="UP000198984">
    <property type="component" value="Unassembled WGS sequence"/>
</dbReference>
<comment type="subcellular location">
    <subcellularLocation>
        <location evidence="1">Cytoplasm</location>
    </subcellularLocation>
</comment>
<evidence type="ECO:0000256" key="1">
    <source>
        <dbReference type="ARBA" id="ARBA00004496"/>
    </source>
</evidence>
<gene>
    <name evidence="8" type="ORF">SAMN04488505_103463</name>
</gene>
<protein>
    <submittedName>
        <fullName evidence="8">N-acetylneuraminate lyase</fullName>
    </submittedName>
</protein>
<sequence>MRIQGLIAATFSTFNEDGSLDLSLVPGLVDKLISEGVQGVFICGTNGEGPNLTIEERMTIAEAYVKAVNKRCLVLVHVGHPSIAEARKLAVHAKKIGADAISAVAAFYFKPASVNNLVDCMAEIAAAAPDMPFYYYHIPVITGMGIDMLEFLRLAEGKIPNLAGIKYTAATLHEYQACLNYKNGRFDILYGYDELLLPALAVGAQAAIGSTYTFAAPLYLKVMAYFREGKIAEAQQLQLHAINMIRCLSRYSPIPTQKTIMKLMGMDLGPCRLPLVSLSAQQEQEISHYLQEIKFAEVLKEVVSNAQ</sequence>
<evidence type="ECO:0000256" key="7">
    <source>
        <dbReference type="PIRSR" id="PIRSR001365-2"/>
    </source>
</evidence>
<accession>A0A1H7VWL4</accession>
<dbReference type="Pfam" id="PF00701">
    <property type="entry name" value="DHDPS"/>
    <property type="match status" value="1"/>
</dbReference>
<dbReference type="GO" id="GO:0016829">
    <property type="term" value="F:lyase activity"/>
    <property type="evidence" value="ECO:0007669"/>
    <property type="project" value="UniProtKB-KW"/>
</dbReference>
<name>A0A1H7VWL4_9BACT</name>
<dbReference type="STRING" id="573321.SAMN04488505_103463"/>
<feature type="active site" description="Schiff-base intermediate with substrate" evidence="6">
    <location>
        <position position="166"/>
    </location>
</feature>
<dbReference type="PANTHER" id="PTHR12128:SF21">
    <property type="entry name" value="N-ACETYLNEURAMINATE LYASE"/>
    <property type="match status" value="1"/>
</dbReference>
<reference evidence="8 9" key="1">
    <citation type="submission" date="2016-10" db="EMBL/GenBank/DDBJ databases">
        <authorList>
            <person name="de Groot N.N."/>
        </authorList>
    </citation>
    <scope>NUCLEOTIDE SEQUENCE [LARGE SCALE GENOMIC DNA]</scope>
    <source>
        <strain evidence="8 9">DSM 21039</strain>
    </source>
</reference>
<dbReference type="PANTHER" id="PTHR12128">
    <property type="entry name" value="DIHYDRODIPICOLINATE SYNTHASE"/>
    <property type="match status" value="1"/>
</dbReference>
<dbReference type="Gene3D" id="3.20.20.70">
    <property type="entry name" value="Aldolase class I"/>
    <property type="match status" value="1"/>
</dbReference>
<dbReference type="SUPFAM" id="SSF51569">
    <property type="entry name" value="Aldolase"/>
    <property type="match status" value="1"/>
</dbReference>
<dbReference type="RefSeq" id="WP_089913286.1">
    <property type="nucleotide sequence ID" value="NZ_FOBB01000003.1"/>
</dbReference>
<dbReference type="OrthoDB" id="9778880at2"/>
<evidence type="ECO:0000313" key="9">
    <source>
        <dbReference type="Proteomes" id="UP000198984"/>
    </source>
</evidence>
<evidence type="ECO:0000256" key="2">
    <source>
        <dbReference type="ARBA" id="ARBA00022490"/>
    </source>
</evidence>
<keyword evidence="2" id="KW-0963">Cytoplasm</keyword>
<evidence type="ECO:0000313" key="8">
    <source>
        <dbReference type="EMBL" id="SEM13207.1"/>
    </source>
</evidence>
<feature type="binding site" evidence="7">
    <location>
        <position position="208"/>
    </location>
    <ligand>
        <name>pyruvate</name>
        <dbReference type="ChEBI" id="CHEBI:15361"/>
    </ligand>
</feature>
<keyword evidence="4" id="KW-0119">Carbohydrate metabolism</keyword>
<dbReference type="PRINTS" id="PR00146">
    <property type="entry name" value="DHPICSNTHASE"/>
</dbReference>
<comment type="similarity">
    <text evidence="5">Belongs to the DapA family.</text>
</comment>
<keyword evidence="9" id="KW-1185">Reference proteome</keyword>
<feature type="active site" description="Proton donor/acceptor" evidence="6">
    <location>
        <position position="136"/>
    </location>
</feature>
<dbReference type="EMBL" id="FOBB01000003">
    <property type="protein sequence ID" value="SEM13207.1"/>
    <property type="molecule type" value="Genomic_DNA"/>
</dbReference>
<dbReference type="GO" id="GO:0005737">
    <property type="term" value="C:cytoplasm"/>
    <property type="evidence" value="ECO:0007669"/>
    <property type="project" value="UniProtKB-SubCell"/>
</dbReference>
<organism evidence="8 9">
    <name type="scientific">Chitinophaga rupis</name>
    <dbReference type="NCBI Taxonomy" id="573321"/>
    <lineage>
        <taxon>Bacteria</taxon>
        <taxon>Pseudomonadati</taxon>
        <taxon>Bacteroidota</taxon>
        <taxon>Chitinophagia</taxon>
        <taxon>Chitinophagales</taxon>
        <taxon>Chitinophagaceae</taxon>
        <taxon>Chitinophaga</taxon>
    </lineage>
</organism>
<evidence type="ECO:0000256" key="5">
    <source>
        <dbReference type="PIRNR" id="PIRNR001365"/>
    </source>
</evidence>
<evidence type="ECO:0000256" key="3">
    <source>
        <dbReference type="ARBA" id="ARBA00023239"/>
    </source>
</evidence>
<dbReference type="SMART" id="SM01130">
    <property type="entry name" value="DHDPS"/>
    <property type="match status" value="1"/>
</dbReference>
<dbReference type="InterPro" id="IPR013785">
    <property type="entry name" value="Aldolase_TIM"/>
</dbReference>
<evidence type="ECO:0000256" key="4">
    <source>
        <dbReference type="ARBA" id="ARBA00023277"/>
    </source>
</evidence>
<dbReference type="PIRSF" id="PIRSF001365">
    <property type="entry name" value="DHDPS"/>
    <property type="match status" value="1"/>
</dbReference>
<dbReference type="InterPro" id="IPR002220">
    <property type="entry name" value="DapA-like"/>
</dbReference>
<proteinExistence type="inferred from homology"/>